<dbReference type="AlphaFoldDB" id="A0A1X2HWW6"/>
<dbReference type="EMBL" id="MCGE01000053">
    <property type="protein sequence ID" value="ORZ04128.1"/>
    <property type="molecule type" value="Genomic_DNA"/>
</dbReference>
<dbReference type="Proteomes" id="UP000193560">
    <property type="component" value="Unassembled WGS sequence"/>
</dbReference>
<reference evidence="1 2" key="1">
    <citation type="submission" date="2016-07" db="EMBL/GenBank/DDBJ databases">
        <title>Pervasive Adenine N6-methylation of Active Genes in Fungi.</title>
        <authorList>
            <consortium name="DOE Joint Genome Institute"/>
            <person name="Mondo S.J."/>
            <person name="Dannebaum R.O."/>
            <person name="Kuo R.C."/>
            <person name="Labutti K."/>
            <person name="Haridas S."/>
            <person name="Kuo A."/>
            <person name="Salamov A."/>
            <person name="Ahrendt S.R."/>
            <person name="Lipzen A."/>
            <person name="Sullivan W."/>
            <person name="Andreopoulos W.B."/>
            <person name="Clum A."/>
            <person name="Lindquist E."/>
            <person name="Daum C."/>
            <person name="Ramamoorthy G.K."/>
            <person name="Gryganskyi A."/>
            <person name="Culley D."/>
            <person name="Magnuson J.K."/>
            <person name="James T.Y."/>
            <person name="O'Malley M.A."/>
            <person name="Stajich J.E."/>
            <person name="Spatafora J.W."/>
            <person name="Visel A."/>
            <person name="Grigoriev I.V."/>
        </authorList>
    </citation>
    <scope>NUCLEOTIDE SEQUENCE [LARGE SCALE GENOMIC DNA]</scope>
    <source>
        <strain evidence="1 2">NRRL 1336</strain>
    </source>
</reference>
<proteinExistence type="predicted"/>
<organism evidence="1 2">
    <name type="scientific">Absidia repens</name>
    <dbReference type="NCBI Taxonomy" id="90262"/>
    <lineage>
        <taxon>Eukaryota</taxon>
        <taxon>Fungi</taxon>
        <taxon>Fungi incertae sedis</taxon>
        <taxon>Mucoromycota</taxon>
        <taxon>Mucoromycotina</taxon>
        <taxon>Mucoromycetes</taxon>
        <taxon>Mucorales</taxon>
        <taxon>Cunninghamellaceae</taxon>
        <taxon>Absidia</taxon>
    </lineage>
</organism>
<gene>
    <name evidence="1" type="ORF">BCR42DRAFT_429509</name>
</gene>
<sequence length="67" mass="7889">MENYISVTKRFVLLPRFLKSIQLQHMPNTVYSVSLHGNPKSFKEATVFDNRWNFWWGSSRIGLRVCG</sequence>
<evidence type="ECO:0000313" key="2">
    <source>
        <dbReference type="Proteomes" id="UP000193560"/>
    </source>
</evidence>
<name>A0A1X2HWW6_9FUNG</name>
<protein>
    <submittedName>
        <fullName evidence="1">Uncharacterized protein</fullName>
    </submittedName>
</protein>
<evidence type="ECO:0000313" key="1">
    <source>
        <dbReference type="EMBL" id="ORZ04128.1"/>
    </source>
</evidence>
<accession>A0A1X2HWW6</accession>
<keyword evidence="2" id="KW-1185">Reference proteome</keyword>
<comment type="caution">
    <text evidence="1">The sequence shown here is derived from an EMBL/GenBank/DDBJ whole genome shotgun (WGS) entry which is preliminary data.</text>
</comment>